<protein>
    <submittedName>
        <fullName evidence="2">Uncharacterized protein</fullName>
    </submittedName>
</protein>
<dbReference type="AlphaFoldDB" id="A0A0E9XA20"/>
<evidence type="ECO:0000313" key="2">
    <source>
        <dbReference type="EMBL" id="JAH98548.1"/>
    </source>
</evidence>
<keyword evidence="1" id="KW-1133">Transmembrane helix</keyword>
<keyword evidence="1" id="KW-0812">Transmembrane</keyword>
<keyword evidence="1" id="KW-0472">Membrane</keyword>
<feature type="transmembrane region" description="Helical" evidence="1">
    <location>
        <begin position="31"/>
        <end position="51"/>
    </location>
</feature>
<reference evidence="2" key="2">
    <citation type="journal article" date="2015" name="Fish Shellfish Immunol.">
        <title>Early steps in the European eel (Anguilla anguilla)-Vibrio vulnificus interaction in the gills: Role of the RtxA13 toxin.</title>
        <authorList>
            <person name="Callol A."/>
            <person name="Pajuelo D."/>
            <person name="Ebbesson L."/>
            <person name="Teles M."/>
            <person name="MacKenzie S."/>
            <person name="Amaro C."/>
        </authorList>
    </citation>
    <scope>NUCLEOTIDE SEQUENCE</scope>
</reference>
<sequence length="55" mass="6455">MYLLFTGLCRQMFTPARLCAAICFCKMLHLSHMFLAAHYSWLYVILTLSTVTKFF</sequence>
<evidence type="ECO:0000256" key="1">
    <source>
        <dbReference type="SAM" id="Phobius"/>
    </source>
</evidence>
<dbReference type="EMBL" id="GBXM01010029">
    <property type="protein sequence ID" value="JAH98548.1"/>
    <property type="molecule type" value="Transcribed_RNA"/>
</dbReference>
<name>A0A0E9XA20_ANGAN</name>
<proteinExistence type="predicted"/>
<organism evidence="2">
    <name type="scientific">Anguilla anguilla</name>
    <name type="common">European freshwater eel</name>
    <name type="synonym">Muraena anguilla</name>
    <dbReference type="NCBI Taxonomy" id="7936"/>
    <lineage>
        <taxon>Eukaryota</taxon>
        <taxon>Metazoa</taxon>
        <taxon>Chordata</taxon>
        <taxon>Craniata</taxon>
        <taxon>Vertebrata</taxon>
        <taxon>Euteleostomi</taxon>
        <taxon>Actinopterygii</taxon>
        <taxon>Neopterygii</taxon>
        <taxon>Teleostei</taxon>
        <taxon>Anguilliformes</taxon>
        <taxon>Anguillidae</taxon>
        <taxon>Anguilla</taxon>
    </lineage>
</organism>
<accession>A0A0E9XA20</accession>
<reference evidence="2" key="1">
    <citation type="submission" date="2014-11" db="EMBL/GenBank/DDBJ databases">
        <authorList>
            <person name="Amaro Gonzalez C."/>
        </authorList>
    </citation>
    <scope>NUCLEOTIDE SEQUENCE</scope>
</reference>